<proteinExistence type="inferred from homology"/>
<dbReference type="Pfam" id="PF07896">
    <property type="entry name" value="DUF1674"/>
    <property type="match status" value="1"/>
</dbReference>
<reference evidence="4" key="1">
    <citation type="submission" date="2021-02" db="EMBL/GenBank/DDBJ databases">
        <authorList>
            <person name="Nieuwenhuis M."/>
            <person name="Van De Peppel L.J.J."/>
        </authorList>
    </citation>
    <scope>NUCLEOTIDE SEQUENCE</scope>
    <source>
        <strain evidence="4">D49</strain>
    </source>
</reference>
<feature type="compositionally biased region" description="Low complexity" evidence="3">
    <location>
        <begin position="46"/>
        <end position="61"/>
    </location>
</feature>
<accession>A0A9P7FWG9</accession>
<dbReference type="InterPro" id="IPR012875">
    <property type="entry name" value="SDHF4"/>
</dbReference>
<dbReference type="EMBL" id="JABCKI010005722">
    <property type="protein sequence ID" value="KAG5639398.1"/>
    <property type="molecule type" value="Genomic_DNA"/>
</dbReference>
<dbReference type="AlphaFoldDB" id="A0A9P7FWG9"/>
<keyword evidence="5" id="KW-1185">Reference proteome</keyword>
<evidence type="ECO:0000256" key="1">
    <source>
        <dbReference type="ARBA" id="ARBA00005701"/>
    </source>
</evidence>
<comment type="caution">
    <text evidence="4">The sequence shown here is derived from an EMBL/GenBank/DDBJ whole genome shotgun (WGS) entry which is preliminary data.</text>
</comment>
<feature type="region of interest" description="Disordered" evidence="3">
    <location>
        <begin position="18"/>
        <end position="100"/>
    </location>
</feature>
<sequence length="111" mass="12189">MSLSRLIPPFLSPRRLVATLSRPSPPPLPPDQQREFEQLQRAAQTPLASPSSDPDAALALHPDARKPLVPEFEGDTNPITGEQGGPKREPVGKWAEHSEGDWSFKGRVSDF</sequence>
<reference evidence="4" key="2">
    <citation type="submission" date="2021-10" db="EMBL/GenBank/DDBJ databases">
        <title>Phylogenomics reveals ancestral predisposition of the termite-cultivated fungus Termitomyces towards a domesticated lifestyle.</title>
        <authorList>
            <person name="Auxier B."/>
            <person name="Grum-Grzhimaylo A."/>
            <person name="Cardenas M.E."/>
            <person name="Lodge J.D."/>
            <person name="Laessoe T."/>
            <person name="Pedersen O."/>
            <person name="Smith M.E."/>
            <person name="Kuyper T.W."/>
            <person name="Franco-Molano E.A."/>
            <person name="Baroni T.J."/>
            <person name="Aanen D.K."/>
        </authorList>
    </citation>
    <scope>NUCLEOTIDE SEQUENCE</scope>
    <source>
        <strain evidence="4">D49</strain>
    </source>
</reference>
<dbReference type="GO" id="GO:0034553">
    <property type="term" value="P:mitochondrial respiratory chain complex II assembly"/>
    <property type="evidence" value="ECO:0007669"/>
    <property type="project" value="TreeGrafter"/>
</dbReference>
<gene>
    <name evidence="4" type="ORF">H0H81_002930</name>
</gene>
<protein>
    <recommendedName>
        <fullName evidence="2">Succinate dehydrogenase assembly factor 4, mitochondrial</fullName>
    </recommendedName>
</protein>
<dbReference type="OrthoDB" id="201362at2759"/>
<evidence type="ECO:0000256" key="3">
    <source>
        <dbReference type="SAM" id="MobiDB-lite"/>
    </source>
</evidence>
<evidence type="ECO:0000313" key="5">
    <source>
        <dbReference type="Proteomes" id="UP000717328"/>
    </source>
</evidence>
<name>A0A9P7FWG9_9AGAR</name>
<organism evidence="4 5">
    <name type="scientific">Sphagnurus paluster</name>
    <dbReference type="NCBI Taxonomy" id="117069"/>
    <lineage>
        <taxon>Eukaryota</taxon>
        <taxon>Fungi</taxon>
        <taxon>Dikarya</taxon>
        <taxon>Basidiomycota</taxon>
        <taxon>Agaricomycotina</taxon>
        <taxon>Agaricomycetes</taxon>
        <taxon>Agaricomycetidae</taxon>
        <taxon>Agaricales</taxon>
        <taxon>Tricholomatineae</taxon>
        <taxon>Lyophyllaceae</taxon>
        <taxon>Sphagnurus</taxon>
    </lineage>
</organism>
<dbReference type="GO" id="GO:0005739">
    <property type="term" value="C:mitochondrion"/>
    <property type="evidence" value="ECO:0007669"/>
    <property type="project" value="TreeGrafter"/>
</dbReference>
<evidence type="ECO:0000313" key="4">
    <source>
        <dbReference type="EMBL" id="KAG5639398.1"/>
    </source>
</evidence>
<dbReference type="PANTHER" id="PTHR28524:SF3">
    <property type="entry name" value="SUCCINATE DEHYDROGENASE ASSEMBLY FACTOR 4, MITOCHONDRIAL"/>
    <property type="match status" value="1"/>
</dbReference>
<comment type="similarity">
    <text evidence="1">Belongs to the SDHAF4 family.</text>
</comment>
<feature type="compositionally biased region" description="Basic and acidic residues" evidence="3">
    <location>
        <begin position="85"/>
        <end position="100"/>
    </location>
</feature>
<dbReference type="PANTHER" id="PTHR28524">
    <property type="entry name" value="SUCCINATE DEHYDROGENASE ASSEMBLY FACTOR 4, MITOCHONDRIAL"/>
    <property type="match status" value="1"/>
</dbReference>
<dbReference type="Proteomes" id="UP000717328">
    <property type="component" value="Unassembled WGS sequence"/>
</dbReference>
<evidence type="ECO:0000256" key="2">
    <source>
        <dbReference type="ARBA" id="ARBA00022170"/>
    </source>
</evidence>